<feature type="region of interest" description="Disordered" evidence="2">
    <location>
        <begin position="482"/>
        <end position="525"/>
    </location>
</feature>
<dbReference type="InterPro" id="IPR020012">
    <property type="entry name" value="LysM_FimV"/>
</dbReference>
<protein>
    <submittedName>
        <fullName evidence="6">Fimbrial protein FimV</fullName>
    </submittedName>
</protein>
<dbReference type="InterPro" id="IPR018392">
    <property type="entry name" value="LysM"/>
</dbReference>
<dbReference type="Gene3D" id="3.10.350.10">
    <property type="entry name" value="LysM domain"/>
    <property type="match status" value="1"/>
</dbReference>
<dbReference type="InterPro" id="IPR057840">
    <property type="entry name" value="FimV_N"/>
</dbReference>
<feature type="chain" id="PRO_5016707522" evidence="4">
    <location>
        <begin position="24"/>
        <end position="638"/>
    </location>
</feature>
<evidence type="ECO:0000256" key="1">
    <source>
        <dbReference type="SAM" id="Coils"/>
    </source>
</evidence>
<sequence length="638" mass="66142">MKKILQAIVLTMLLALAAAPAWALGLGQLQLKSKLGEPLLAEIPVISADPMELQDLEARLAAPETFLRVGLPLPDKMVSDLKFALAYDAAGKPLIRVTSPGPVAMPMLTFLLEVDWGEGRLVREYSVLLAEPDAVAAATQPTIEAPVAAPSNTIVRDAEPVATTPMPAPAPVRPTPVPAPTPAPVASAPAPAPVANTGSRTVAPGDTLSGIAAELRGPGQSLESVMAALLRANPDAFINNDPNLLRRGATLAAPDAAAIAQAGQDGSARALQSQVAGWRSNLGRSRAAVDVASAASNAPARVAAPVAKPRAVSDARLEIMPASASATSGKGTRSGNGGEGDAEMTQQLQEARETIATRDAEVNELKSRVAELENLQKQQAQLIQMKDGQLASAQQQLNTRQQAEPQPAAAVAGQPMWIWLLPLAGILLSGLAVNAWLRRRKPVAGEGDAPSFASKKTVPAAPKAEPRLSDEMANLFPDVDEEEAAEAAGTAVAGTRSVASTPLRKPSWVGGQAAPEPPSAQTVATSGWSVPIVEDGDSLYLRKPGTENGARAVDPAAVPSISPNDPLPRELTPGKGVFDAPEAADAMADDAAERIALARTYFELGDFDTARALLGQVIDEGGHHAVEARRLLEGDGRT</sequence>
<keyword evidence="3" id="KW-0812">Transmembrane</keyword>
<dbReference type="Gene3D" id="1.20.58.2200">
    <property type="match status" value="1"/>
</dbReference>
<feature type="coiled-coil region" evidence="1">
    <location>
        <begin position="348"/>
        <end position="382"/>
    </location>
</feature>
<keyword evidence="1" id="KW-0175">Coiled coil</keyword>
<dbReference type="EMBL" id="CP029556">
    <property type="protein sequence ID" value="AXA83847.1"/>
    <property type="molecule type" value="Genomic_DNA"/>
</dbReference>
<dbReference type="InterPro" id="IPR036779">
    <property type="entry name" value="LysM_dom_sf"/>
</dbReference>
<evidence type="ECO:0000256" key="3">
    <source>
        <dbReference type="SAM" id="Phobius"/>
    </source>
</evidence>
<dbReference type="NCBIfam" id="TIGR03504">
    <property type="entry name" value="FimV_Cterm"/>
    <property type="match status" value="1"/>
</dbReference>
<dbReference type="InterPro" id="IPR020011">
    <property type="entry name" value="FimV_C"/>
</dbReference>
<keyword evidence="4" id="KW-0732">Signal</keyword>
<feature type="transmembrane region" description="Helical" evidence="3">
    <location>
        <begin position="416"/>
        <end position="437"/>
    </location>
</feature>
<feature type="compositionally biased region" description="Pro residues" evidence="2">
    <location>
        <begin position="166"/>
        <end position="183"/>
    </location>
</feature>
<keyword evidence="3" id="KW-0472">Membrane</keyword>
<feature type="compositionally biased region" description="Low complexity" evidence="2">
    <location>
        <begin position="184"/>
        <end position="197"/>
    </location>
</feature>
<evidence type="ECO:0000313" key="6">
    <source>
        <dbReference type="EMBL" id="AXA83847.1"/>
    </source>
</evidence>
<proteinExistence type="predicted"/>
<dbReference type="Proteomes" id="UP000251842">
    <property type="component" value="Chromosome"/>
</dbReference>
<feature type="region of interest" description="Disordered" evidence="2">
    <location>
        <begin position="547"/>
        <end position="569"/>
    </location>
</feature>
<dbReference type="InterPro" id="IPR038440">
    <property type="entry name" value="FimV_C_sf"/>
</dbReference>
<dbReference type="NCBIfam" id="TIGR03505">
    <property type="entry name" value="FimV_core"/>
    <property type="match status" value="1"/>
</dbReference>
<dbReference type="KEGG" id="lue:DCD74_03320"/>
<name>A0A344J487_9GAMM</name>
<keyword evidence="7" id="KW-1185">Reference proteome</keyword>
<keyword evidence="3" id="KW-1133">Transmembrane helix</keyword>
<gene>
    <name evidence="6" type="ORF">DCD74_03320</name>
</gene>
<accession>A0A344J487</accession>
<dbReference type="AlphaFoldDB" id="A0A344J487"/>
<feature type="signal peptide" evidence="4">
    <location>
        <begin position="1"/>
        <end position="23"/>
    </location>
</feature>
<evidence type="ECO:0000313" key="7">
    <source>
        <dbReference type="Proteomes" id="UP000251842"/>
    </source>
</evidence>
<feature type="domain" description="LysM" evidence="5">
    <location>
        <begin position="198"/>
        <end position="253"/>
    </location>
</feature>
<reference evidence="7" key="1">
    <citation type="submission" date="2018-05" db="EMBL/GenBank/DDBJ databases">
        <title>Luteimonas pekinense sp. nov., isolated from human Meibomian gland secretions, Beijing, China.</title>
        <authorList>
            <person name="Wen T."/>
            <person name="Bai H."/>
            <person name="Lv H."/>
        </authorList>
    </citation>
    <scope>NUCLEOTIDE SEQUENCE [LARGE SCALE GENOMIC DNA]</scope>
    <source>
        <strain evidence="7">83-4</strain>
    </source>
</reference>
<organism evidence="6 7">
    <name type="scientific">Solilutibacter oculi</name>
    <dbReference type="NCBI Taxonomy" id="2698682"/>
    <lineage>
        <taxon>Bacteria</taxon>
        <taxon>Pseudomonadati</taxon>
        <taxon>Pseudomonadota</taxon>
        <taxon>Gammaproteobacteria</taxon>
        <taxon>Lysobacterales</taxon>
        <taxon>Lysobacteraceae</taxon>
        <taxon>Solilutibacter</taxon>
    </lineage>
</organism>
<feature type="region of interest" description="Disordered" evidence="2">
    <location>
        <begin position="322"/>
        <end position="344"/>
    </location>
</feature>
<dbReference type="CDD" id="cd00118">
    <property type="entry name" value="LysM"/>
    <property type="match status" value="1"/>
</dbReference>
<feature type="region of interest" description="Disordered" evidence="2">
    <location>
        <begin position="444"/>
        <end position="468"/>
    </location>
</feature>
<dbReference type="Pfam" id="PF25800">
    <property type="entry name" value="FimV_N"/>
    <property type="match status" value="1"/>
</dbReference>
<dbReference type="PROSITE" id="PS51782">
    <property type="entry name" value="LYSM"/>
    <property type="match status" value="1"/>
</dbReference>
<evidence type="ECO:0000256" key="2">
    <source>
        <dbReference type="SAM" id="MobiDB-lite"/>
    </source>
</evidence>
<evidence type="ECO:0000256" key="4">
    <source>
        <dbReference type="SAM" id="SignalP"/>
    </source>
</evidence>
<dbReference type="OrthoDB" id="5298707at2"/>
<feature type="compositionally biased region" description="Low complexity" evidence="2">
    <location>
        <begin position="486"/>
        <end position="495"/>
    </location>
</feature>
<feature type="region of interest" description="Disordered" evidence="2">
    <location>
        <begin position="162"/>
        <end position="205"/>
    </location>
</feature>
<evidence type="ECO:0000259" key="5">
    <source>
        <dbReference type="PROSITE" id="PS51782"/>
    </source>
</evidence>